<dbReference type="RefSeq" id="WP_380590036.1">
    <property type="nucleotide sequence ID" value="NZ_JBHSQJ010000153.1"/>
</dbReference>
<feature type="compositionally biased region" description="Low complexity" evidence="1">
    <location>
        <begin position="189"/>
        <end position="201"/>
    </location>
</feature>
<dbReference type="InterPro" id="IPR014862">
    <property type="entry name" value="TrwC"/>
</dbReference>
<dbReference type="SUPFAM" id="SSF55464">
    <property type="entry name" value="Origin of replication-binding domain, RBD-like"/>
    <property type="match status" value="1"/>
</dbReference>
<reference evidence="4" key="1">
    <citation type="journal article" date="2019" name="Int. J. Syst. Evol. Microbiol.">
        <title>The Global Catalogue of Microorganisms (GCM) 10K type strain sequencing project: providing services to taxonomists for standard genome sequencing and annotation.</title>
        <authorList>
            <consortium name="The Broad Institute Genomics Platform"/>
            <consortium name="The Broad Institute Genome Sequencing Center for Infectious Disease"/>
            <person name="Wu L."/>
            <person name="Ma J."/>
        </authorList>
    </citation>
    <scope>NUCLEOTIDE SEQUENCE [LARGE SCALE GENOMIC DNA]</scope>
    <source>
        <strain evidence="4">JCM 4816</strain>
    </source>
</reference>
<feature type="region of interest" description="Disordered" evidence="1">
    <location>
        <begin position="189"/>
        <end position="276"/>
    </location>
</feature>
<feature type="compositionally biased region" description="Pro residues" evidence="1">
    <location>
        <begin position="253"/>
        <end position="262"/>
    </location>
</feature>
<keyword evidence="4" id="KW-1185">Reference proteome</keyword>
<protein>
    <submittedName>
        <fullName evidence="3">Relaxase domain-containing protein</fullName>
    </submittedName>
</protein>
<sequence>MTGERAERVASSGYLGWTTLHRSAHPVDGSPGDPHLHVHVNPAHMIKCEDGRWRTPASGAVDLRRHAHLVNEIAEGLLRAKPTERHGAVFERSETGAWKLAGIPERLCAEFSRRHAQAVAMVGEGVTRDQHRATARRTAEAKEEHGTDAERLDWLTPAAGAFTGSTRTSGPAPASGGQEAVDAAIATALPGAGGSPAPAGRGADGGGQVPALRPWGRSPSRYGIPSTASSPYQPALSRARGRATSTCRWPNSRTPPPAPPWGNPAATRPGGESLRSAVSVIKNKAGDSCAGPVGRLL</sequence>
<evidence type="ECO:0000256" key="1">
    <source>
        <dbReference type="SAM" id="MobiDB-lite"/>
    </source>
</evidence>
<dbReference type="Proteomes" id="UP001596174">
    <property type="component" value="Unassembled WGS sequence"/>
</dbReference>
<organism evidence="3 4">
    <name type="scientific">Streptacidiphilus monticola</name>
    <dbReference type="NCBI Taxonomy" id="2161674"/>
    <lineage>
        <taxon>Bacteria</taxon>
        <taxon>Bacillati</taxon>
        <taxon>Actinomycetota</taxon>
        <taxon>Actinomycetes</taxon>
        <taxon>Kitasatosporales</taxon>
        <taxon>Streptomycetaceae</taxon>
        <taxon>Streptacidiphilus</taxon>
    </lineage>
</organism>
<proteinExistence type="predicted"/>
<evidence type="ECO:0000259" key="2">
    <source>
        <dbReference type="Pfam" id="PF08751"/>
    </source>
</evidence>
<accession>A0ABW1GAU2</accession>
<gene>
    <name evidence="3" type="ORF">ACFP3V_29390</name>
</gene>
<dbReference type="Pfam" id="PF08751">
    <property type="entry name" value="TrwC"/>
    <property type="match status" value="1"/>
</dbReference>
<dbReference type="EMBL" id="JBHSQJ010000153">
    <property type="protein sequence ID" value="MFC5911308.1"/>
    <property type="molecule type" value="Genomic_DNA"/>
</dbReference>
<evidence type="ECO:0000313" key="4">
    <source>
        <dbReference type="Proteomes" id="UP001596174"/>
    </source>
</evidence>
<feature type="domain" description="TrwC relaxase" evidence="2">
    <location>
        <begin position="31"/>
        <end position="142"/>
    </location>
</feature>
<evidence type="ECO:0000313" key="3">
    <source>
        <dbReference type="EMBL" id="MFC5911308.1"/>
    </source>
</evidence>
<comment type="caution">
    <text evidence="3">The sequence shown here is derived from an EMBL/GenBank/DDBJ whole genome shotgun (WGS) entry which is preliminary data.</text>
</comment>
<feature type="compositionally biased region" description="Polar residues" evidence="1">
    <location>
        <begin position="243"/>
        <end position="252"/>
    </location>
</feature>
<name>A0ABW1GAU2_9ACTN</name>